<dbReference type="Gene3D" id="1.25.40.10">
    <property type="entry name" value="Tetratricopeptide repeat domain"/>
    <property type="match status" value="1"/>
</dbReference>
<keyword evidence="6 12" id="KW-0931">ER-Golgi transport</keyword>
<dbReference type="InterPro" id="IPR006822">
    <property type="entry name" value="Coatomer_esu"/>
</dbReference>
<dbReference type="GO" id="GO:0006890">
    <property type="term" value="P:retrograde vesicle-mediated transport, Golgi to endoplasmic reticulum"/>
    <property type="evidence" value="ECO:0007669"/>
    <property type="project" value="UniProtKB-UniRule"/>
</dbReference>
<dbReference type="AlphaFoldDB" id="E1Z4D5"/>
<dbReference type="GO" id="GO:0000139">
    <property type="term" value="C:Golgi membrane"/>
    <property type="evidence" value="ECO:0007669"/>
    <property type="project" value="UniProtKB-SubCell"/>
</dbReference>
<keyword evidence="14" id="KW-1185">Reference proteome</keyword>
<dbReference type="KEGG" id="cvr:CHLNCDRAFT_56683"/>
<evidence type="ECO:0000256" key="5">
    <source>
        <dbReference type="ARBA" id="ARBA00022490"/>
    </source>
</evidence>
<evidence type="ECO:0000256" key="3">
    <source>
        <dbReference type="ARBA" id="ARBA00008827"/>
    </source>
</evidence>
<evidence type="ECO:0000256" key="4">
    <source>
        <dbReference type="ARBA" id="ARBA00022448"/>
    </source>
</evidence>
<dbReference type="GO" id="GO:0005198">
    <property type="term" value="F:structural molecule activity"/>
    <property type="evidence" value="ECO:0007669"/>
    <property type="project" value="UniProtKB-UniRule"/>
</dbReference>
<keyword evidence="10 12" id="KW-0968">Cytoplasmic vesicle</keyword>
<evidence type="ECO:0000256" key="11">
    <source>
        <dbReference type="ARBA" id="ARBA00025582"/>
    </source>
</evidence>
<keyword evidence="8 12" id="KW-0333">Golgi apparatus</keyword>
<evidence type="ECO:0000313" key="13">
    <source>
        <dbReference type="EMBL" id="EFN59329.1"/>
    </source>
</evidence>
<dbReference type="Proteomes" id="UP000008141">
    <property type="component" value="Unassembled WGS sequence"/>
</dbReference>
<sequence length="287" mass="31153">MGDPLFGLRNSFHIGAFQTAISEASQLTGLSEAEKIERDVFVYRSYIELGSYELVMSEISGASPMSLQAVKALALYMKDQREAALEAAASWLTDPAAASNSTVLLVAGMLYALEENYVEALKACHTGGSLEMMALCVQVYLKMDRVDQAEKQVKAMSAVDDDATLSQLAAAWVGLHQGGAKVQEAFYIFQELGDKFSWTVRLHNGLAACQMRMGRWEDAESELLQAFEKNPKDGDTLANLVAVSLHLGKSAARYMSQLKLVAPSHAIVQRTEEGEAAFDRAASAITA</sequence>
<keyword evidence="7 12" id="KW-0653">Protein transport</keyword>
<dbReference type="GO" id="GO:0015031">
    <property type="term" value="P:protein transport"/>
    <property type="evidence" value="ECO:0007669"/>
    <property type="project" value="UniProtKB-UniRule"/>
</dbReference>
<evidence type="ECO:0000256" key="1">
    <source>
        <dbReference type="ARBA" id="ARBA00004255"/>
    </source>
</evidence>
<proteinExistence type="inferred from homology"/>
<accession>E1Z4D5</accession>
<dbReference type="STRING" id="554065.E1Z4D5"/>
<dbReference type="InterPro" id="IPR011990">
    <property type="entry name" value="TPR-like_helical_dom_sf"/>
</dbReference>
<dbReference type="FunCoup" id="E1Z4D5">
    <property type="interactions" value="1981"/>
</dbReference>
<dbReference type="OrthoDB" id="310217at2759"/>
<dbReference type="InParanoid" id="E1Z4D5"/>
<dbReference type="GeneID" id="17358546"/>
<dbReference type="eggNOG" id="KOG3081">
    <property type="taxonomic scope" value="Eukaryota"/>
</dbReference>
<evidence type="ECO:0000256" key="12">
    <source>
        <dbReference type="PIRNR" id="PIRNR016478"/>
    </source>
</evidence>
<keyword evidence="5 12" id="KW-0963">Cytoplasm</keyword>
<evidence type="ECO:0000256" key="9">
    <source>
        <dbReference type="ARBA" id="ARBA00023136"/>
    </source>
</evidence>
<dbReference type="GO" id="GO:0030126">
    <property type="term" value="C:COPI vesicle coat"/>
    <property type="evidence" value="ECO:0007669"/>
    <property type="project" value="TreeGrafter"/>
</dbReference>
<dbReference type="SUPFAM" id="SSF48452">
    <property type="entry name" value="TPR-like"/>
    <property type="match status" value="1"/>
</dbReference>
<dbReference type="EMBL" id="GL433836">
    <property type="protein sequence ID" value="EFN59329.1"/>
    <property type="molecule type" value="Genomic_DNA"/>
</dbReference>
<comment type="function">
    <text evidence="11 12">The coatomer is a cytosolic protein complex that binds to dilysine motifs and reversibly associates with Golgi non-clathrin-coated vesicles, which further mediate biosynthetic protein transport from the ER, via the Golgi up to the trans Golgi network. The coatomer complex is required for budding from Golgi membranes, and is essential for the retrograde Golgi-to-ER transport of dilysine-tagged proteins.</text>
</comment>
<evidence type="ECO:0000256" key="7">
    <source>
        <dbReference type="ARBA" id="ARBA00022927"/>
    </source>
</evidence>
<protein>
    <recommendedName>
        <fullName evidence="12">Coatomer subunit epsilon</fullName>
    </recommendedName>
</protein>
<evidence type="ECO:0000256" key="10">
    <source>
        <dbReference type="ARBA" id="ARBA00023329"/>
    </source>
</evidence>
<dbReference type="PANTHER" id="PTHR10805">
    <property type="entry name" value="COATOMER SUBUNIT EPSILON"/>
    <property type="match status" value="1"/>
</dbReference>
<evidence type="ECO:0000256" key="6">
    <source>
        <dbReference type="ARBA" id="ARBA00022892"/>
    </source>
</evidence>
<reference evidence="13 14" key="1">
    <citation type="journal article" date="2010" name="Plant Cell">
        <title>The Chlorella variabilis NC64A genome reveals adaptation to photosymbiosis, coevolution with viruses, and cryptic sex.</title>
        <authorList>
            <person name="Blanc G."/>
            <person name="Duncan G."/>
            <person name="Agarkova I."/>
            <person name="Borodovsky M."/>
            <person name="Gurnon J."/>
            <person name="Kuo A."/>
            <person name="Lindquist E."/>
            <person name="Lucas S."/>
            <person name="Pangilinan J."/>
            <person name="Polle J."/>
            <person name="Salamov A."/>
            <person name="Terry A."/>
            <person name="Yamada T."/>
            <person name="Dunigan D.D."/>
            <person name="Grigoriev I.V."/>
            <person name="Claverie J.M."/>
            <person name="Van Etten J.L."/>
        </authorList>
    </citation>
    <scope>NUCLEOTIDE SEQUENCE [LARGE SCALE GENOMIC DNA]</scope>
    <source>
        <strain evidence="13 14">NC64A</strain>
    </source>
</reference>
<evidence type="ECO:0000256" key="2">
    <source>
        <dbReference type="ARBA" id="ARBA00004347"/>
    </source>
</evidence>
<keyword evidence="4 12" id="KW-0813">Transport</keyword>
<dbReference type="GO" id="GO:0006888">
    <property type="term" value="P:endoplasmic reticulum to Golgi vesicle-mediated transport"/>
    <property type="evidence" value="ECO:0007669"/>
    <property type="project" value="TreeGrafter"/>
</dbReference>
<comment type="subcellular location">
    <subcellularLocation>
        <location evidence="2">Cytoplasmic vesicle</location>
        <location evidence="2">COPI-coated vesicle membrane</location>
        <topology evidence="2">Peripheral membrane protein</topology>
        <orientation evidence="2">Cytoplasmic side</orientation>
    </subcellularLocation>
    <subcellularLocation>
        <location evidence="1">Golgi apparatus membrane</location>
        <topology evidence="1">Peripheral membrane protein</topology>
        <orientation evidence="1">Cytoplasmic side</orientation>
    </subcellularLocation>
</comment>
<dbReference type="FunFam" id="1.25.40.10:FF:000140">
    <property type="entry name" value="Coatomer subunit epsilon"/>
    <property type="match status" value="1"/>
</dbReference>
<comment type="similarity">
    <text evidence="3 12">Belongs to the COPE family.</text>
</comment>
<evidence type="ECO:0000313" key="14">
    <source>
        <dbReference type="Proteomes" id="UP000008141"/>
    </source>
</evidence>
<evidence type="ECO:0000256" key="8">
    <source>
        <dbReference type="ARBA" id="ARBA00023034"/>
    </source>
</evidence>
<keyword evidence="9 12" id="KW-0472">Membrane</keyword>
<gene>
    <name evidence="13" type="ORF">CHLNCDRAFT_56683</name>
</gene>
<name>E1Z4D5_CHLVA</name>
<dbReference type="PIRSF" id="PIRSF016478">
    <property type="entry name" value="Coatomer_esu"/>
    <property type="match status" value="1"/>
</dbReference>
<dbReference type="RefSeq" id="XP_005851431.1">
    <property type="nucleotide sequence ID" value="XM_005851369.1"/>
</dbReference>
<dbReference type="Pfam" id="PF04733">
    <property type="entry name" value="Coatomer_E"/>
    <property type="match status" value="1"/>
</dbReference>
<organism evidence="14">
    <name type="scientific">Chlorella variabilis</name>
    <name type="common">Green alga</name>
    <dbReference type="NCBI Taxonomy" id="554065"/>
    <lineage>
        <taxon>Eukaryota</taxon>
        <taxon>Viridiplantae</taxon>
        <taxon>Chlorophyta</taxon>
        <taxon>core chlorophytes</taxon>
        <taxon>Trebouxiophyceae</taxon>
        <taxon>Chlorellales</taxon>
        <taxon>Chlorellaceae</taxon>
        <taxon>Chlorella clade</taxon>
        <taxon>Chlorella</taxon>
    </lineage>
</organism>
<dbReference type="GO" id="GO:0006891">
    <property type="term" value="P:intra-Golgi vesicle-mediated transport"/>
    <property type="evidence" value="ECO:0007669"/>
    <property type="project" value="TreeGrafter"/>
</dbReference>
<dbReference type="PANTHER" id="PTHR10805:SF0">
    <property type="entry name" value="COATOMER SUBUNIT EPSILON"/>
    <property type="match status" value="1"/>
</dbReference>
<dbReference type="OMA" id="MIVLSQH"/>